<evidence type="ECO:0000259" key="5">
    <source>
        <dbReference type="PROSITE" id="PS50850"/>
    </source>
</evidence>
<evidence type="ECO:0000256" key="2">
    <source>
        <dbReference type="ARBA" id="ARBA00006727"/>
    </source>
</evidence>
<dbReference type="PROSITE" id="PS50850">
    <property type="entry name" value="MFS"/>
    <property type="match status" value="1"/>
</dbReference>
<feature type="transmembrane region" description="Helical" evidence="4">
    <location>
        <begin position="206"/>
        <end position="229"/>
    </location>
</feature>
<dbReference type="Gene3D" id="1.20.1250.20">
    <property type="entry name" value="MFS general substrate transporter like domains"/>
    <property type="match status" value="2"/>
</dbReference>
<proteinExistence type="inferred from homology"/>
<dbReference type="InterPro" id="IPR050327">
    <property type="entry name" value="Proton-linked_MCT"/>
</dbReference>
<evidence type="ECO:0000256" key="3">
    <source>
        <dbReference type="SAM" id="MobiDB-lite"/>
    </source>
</evidence>
<keyword evidence="7" id="KW-1185">Reference proteome</keyword>
<feature type="transmembrane region" description="Helical" evidence="4">
    <location>
        <begin position="410"/>
        <end position="433"/>
    </location>
</feature>
<comment type="subcellular location">
    <subcellularLocation>
        <location evidence="1">Membrane</location>
        <topology evidence="1">Multi-pass membrane protein</topology>
    </subcellularLocation>
</comment>
<dbReference type="Pfam" id="PF07690">
    <property type="entry name" value="MFS_1"/>
    <property type="match status" value="2"/>
</dbReference>
<feature type="transmembrane region" description="Helical" evidence="4">
    <location>
        <begin position="313"/>
        <end position="334"/>
    </location>
</feature>
<keyword evidence="4" id="KW-1133">Transmembrane helix</keyword>
<evidence type="ECO:0000256" key="1">
    <source>
        <dbReference type="ARBA" id="ARBA00004141"/>
    </source>
</evidence>
<feature type="transmembrane region" description="Helical" evidence="4">
    <location>
        <begin position="445"/>
        <end position="463"/>
    </location>
</feature>
<feature type="region of interest" description="Disordered" evidence="3">
    <location>
        <begin position="1"/>
        <end position="58"/>
    </location>
</feature>
<dbReference type="GO" id="GO:0016020">
    <property type="term" value="C:membrane"/>
    <property type="evidence" value="ECO:0007669"/>
    <property type="project" value="UniProtKB-SubCell"/>
</dbReference>
<evidence type="ECO:0000256" key="4">
    <source>
        <dbReference type="SAM" id="Phobius"/>
    </source>
</evidence>
<dbReference type="InterPro" id="IPR020846">
    <property type="entry name" value="MFS_dom"/>
</dbReference>
<dbReference type="EMBL" id="KZ819394">
    <property type="protein sequence ID" value="PWN41356.1"/>
    <property type="molecule type" value="Genomic_DNA"/>
</dbReference>
<feature type="transmembrane region" description="Helical" evidence="4">
    <location>
        <begin position="378"/>
        <end position="398"/>
    </location>
</feature>
<dbReference type="SUPFAM" id="SSF103473">
    <property type="entry name" value="MFS general substrate transporter"/>
    <property type="match status" value="1"/>
</dbReference>
<evidence type="ECO:0000313" key="7">
    <source>
        <dbReference type="Proteomes" id="UP000245783"/>
    </source>
</evidence>
<dbReference type="RefSeq" id="XP_025368516.1">
    <property type="nucleotide sequence ID" value="XM_025514288.1"/>
</dbReference>
<dbReference type="InterPro" id="IPR036259">
    <property type="entry name" value="MFS_trans_sf"/>
</dbReference>
<feature type="transmembrane region" description="Helical" evidence="4">
    <location>
        <begin position="182"/>
        <end position="200"/>
    </location>
</feature>
<comment type="similarity">
    <text evidence="2">Belongs to the major facilitator superfamily. Monocarboxylate porter (TC 2.A.1.13) family.</text>
</comment>
<sequence length="506" mass="53832">MDGLDQPWQHGRRISDKKAEDLAQSGLSRGMLAEHDKEDAWPTSDQSREAATATSSAARLPCASDSADGFPEGGASAWLVVLASFILYFGEPASHRRLELPPNFPLLVCLFGCSQDVDPSASVGFGFQNAFGVFQTYYTNERPGGPLSTPSRISWVGSFQVFATFASGTVTGILIDRLDARLIVASGCLVFVTSCMLISISLPHYWAVFLSQGLLQGIGIGILFAPALACTSHFFARRRGVALGIVASGSSLGGVVWPIVLDQLIHHGPGFEWALRISGFIALALLLAVLPLVKKRVPPVQGKFFALGAFKHVGFTMLLAGQFLVYLGLFWPYYYLPSLAASQGVASTAIFYLASASNGASILGRLTAGLLGDKLGRYNILIISLSLSGLIIFSTIAALPLRGQEAKRTIFAIATVYGFFSGAFFALQAAAVTSLAPSANRVGEWIAMLYLAVSLPALFGPPIGAQLFQTRGYTAALAFAGCMVSAGAIVVTFSRLALDRRLLKRL</sequence>
<accession>A0A316VUQ9</accession>
<evidence type="ECO:0000313" key="6">
    <source>
        <dbReference type="EMBL" id="PWN41356.1"/>
    </source>
</evidence>
<dbReference type="GO" id="GO:0022857">
    <property type="term" value="F:transmembrane transporter activity"/>
    <property type="evidence" value="ECO:0007669"/>
    <property type="project" value="InterPro"/>
</dbReference>
<keyword evidence="4" id="KW-0812">Transmembrane</keyword>
<dbReference type="PANTHER" id="PTHR11360">
    <property type="entry name" value="MONOCARBOXYLATE TRANSPORTER"/>
    <property type="match status" value="1"/>
</dbReference>
<feature type="transmembrane region" description="Helical" evidence="4">
    <location>
        <begin position="155"/>
        <end position="175"/>
    </location>
</feature>
<dbReference type="GeneID" id="37036158"/>
<feature type="transmembrane region" description="Helical" evidence="4">
    <location>
        <begin position="241"/>
        <end position="261"/>
    </location>
</feature>
<dbReference type="PANTHER" id="PTHR11360:SF319">
    <property type="entry name" value="MAJOR FACILITATOR SUPERFAMILY (MFS) PROFILE DOMAIN-CONTAINING PROTEIN"/>
    <property type="match status" value="1"/>
</dbReference>
<feature type="transmembrane region" description="Helical" evidence="4">
    <location>
        <begin position="346"/>
        <end position="366"/>
    </location>
</feature>
<feature type="transmembrane region" description="Helical" evidence="4">
    <location>
        <begin position="475"/>
        <end position="498"/>
    </location>
</feature>
<dbReference type="InterPro" id="IPR011701">
    <property type="entry name" value="MFS"/>
</dbReference>
<feature type="domain" description="Major facilitator superfamily (MFS) profile" evidence="5">
    <location>
        <begin position="314"/>
        <end position="506"/>
    </location>
</feature>
<gene>
    <name evidence="6" type="ORF">IE81DRAFT_324630</name>
</gene>
<dbReference type="InParanoid" id="A0A316VUQ9"/>
<keyword evidence="4" id="KW-0472">Membrane</keyword>
<name>A0A316VUQ9_9BASI</name>
<dbReference type="OrthoDB" id="6509908at2759"/>
<reference evidence="6 7" key="1">
    <citation type="journal article" date="2018" name="Mol. Biol. Evol.">
        <title>Broad Genomic Sampling Reveals a Smut Pathogenic Ancestry of the Fungal Clade Ustilaginomycotina.</title>
        <authorList>
            <person name="Kijpornyongpan T."/>
            <person name="Mondo S.J."/>
            <person name="Barry K."/>
            <person name="Sandor L."/>
            <person name="Lee J."/>
            <person name="Lipzen A."/>
            <person name="Pangilinan J."/>
            <person name="LaButti K."/>
            <person name="Hainaut M."/>
            <person name="Henrissat B."/>
            <person name="Grigoriev I.V."/>
            <person name="Spatafora J.W."/>
            <person name="Aime M.C."/>
        </authorList>
    </citation>
    <scope>NUCLEOTIDE SEQUENCE [LARGE SCALE GENOMIC DNA]</scope>
    <source>
        <strain evidence="6 7">MCA 4658</strain>
    </source>
</reference>
<organism evidence="6 7">
    <name type="scientific">Ceraceosorus guamensis</name>
    <dbReference type="NCBI Taxonomy" id="1522189"/>
    <lineage>
        <taxon>Eukaryota</taxon>
        <taxon>Fungi</taxon>
        <taxon>Dikarya</taxon>
        <taxon>Basidiomycota</taxon>
        <taxon>Ustilaginomycotina</taxon>
        <taxon>Exobasidiomycetes</taxon>
        <taxon>Ceraceosorales</taxon>
        <taxon>Ceraceosoraceae</taxon>
        <taxon>Ceraceosorus</taxon>
    </lineage>
</organism>
<protein>
    <submittedName>
        <fullName evidence="6">MFS general substrate transporter</fullName>
    </submittedName>
</protein>
<dbReference type="AlphaFoldDB" id="A0A316VUQ9"/>
<dbReference type="Proteomes" id="UP000245783">
    <property type="component" value="Unassembled WGS sequence"/>
</dbReference>
<feature type="transmembrane region" description="Helical" evidence="4">
    <location>
        <begin position="273"/>
        <end position="293"/>
    </location>
</feature>